<evidence type="ECO:0000256" key="7">
    <source>
        <dbReference type="SAM" id="Phobius"/>
    </source>
</evidence>
<evidence type="ECO:0000256" key="1">
    <source>
        <dbReference type="ARBA" id="ARBA00004141"/>
    </source>
</evidence>
<reference evidence="11" key="1">
    <citation type="submission" date="2024-04" db="EMBL/GenBank/DDBJ databases">
        <title>Salinicola lusitanus LLJ914,a marine bacterium isolated from the Okinawa Trough.</title>
        <authorList>
            <person name="Li J."/>
        </authorList>
    </citation>
    <scope>NUCLEOTIDE SEQUENCE [LARGE SCALE GENOMIC DNA]</scope>
</reference>
<feature type="transmembrane region" description="Helical" evidence="7">
    <location>
        <begin position="588"/>
        <end position="613"/>
    </location>
</feature>
<accession>A0AAW0NCB7</accession>
<feature type="transmembrane region" description="Helical" evidence="7">
    <location>
        <begin position="1049"/>
        <end position="1066"/>
    </location>
</feature>
<feature type="transmembrane region" description="Helical" evidence="7">
    <location>
        <begin position="218"/>
        <end position="236"/>
    </location>
</feature>
<dbReference type="Pfam" id="PF00520">
    <property type="entry name" value="Ion_trans"/>
    <property type="match status" value="4"/>
</dbReference>
<keyword evidence="11" id="KW-1185">Reference proteome</keyword>
<feature type="transmembrane region" description="Helical" evidence="7">
    <location>
        <begin position="1107"/>
        <end position="1125"/>
    </location>
</feature>
<feature type="transmembrane region" description="Helical" evidence="7">
    <location>
        <begin position="513"/>
        <end position="534"/>
    </location>
</feature>
<feature type="transmembrane region" description="Helical" evidence="7">
    <location>
        <begin position="546"/>
        <end position="567"/>
    </location>
</feature>
<dbReference type="EMBL" id="JBBPFD010000016">
    <property type="protein sequence ID" value="KAK7893124.1"/>
    <property type="molecule type" value="Genomic_DNA"/>
</dbReference>
<dbReference type="InterPro" id="IPR005821">
    <property type="entry name" value="Ion_trans_dom"/>
</dbReference>
<evidence type="ECO:0000256" key="3">
    <source>
        <dbReference type="ARBA" id="ARBA00022989"/>
    </source>
</evidence>
<feature type="transmembrane region" description="Helical" evidence="7">
    <location>
        <begin position="826"/>
        <end position="845"/>
    </location>
</feature>
<dbReference type="GO" id="GO:0001518">
    <property type="term" value="C:voltage-gated sodium channel complex"/>
    <property type="evidence" value="ECO:0007669"/>
    <property type="project" value="InterPro"/>
</dbReference>
<feature type="coiled-coil region" evidence="5">
    <location>
        <begin position="413"/>
        <end position="440"/>
    </location>
</feature>
<keyword evidence="3 7" id="KW-1133">Transmembrane helix</keyword>
<gene>
    <name evidence="10" type="ORF">WMY93_022276</name>
</gene>
<feature type="transmembrane region" description="Helical" evidence="7">
    <location>
        <begin position="1137"/>
        <end position="1157"/>
    </location>
</feature>
<feature type="domain" description="Ion transport" evidence="8">
    <location>
        <begin position="1107"/>
        <end position="1211"/>
    </location>
</feature>
<feature type="transmembrane region" description="Helical" evidence="7">
    <location>
        <begin position="483"/>
        <end position="501"/>
    </location>
</feature>
<dbReference type="GO" id="GO:0005248">
    <property type="term" value="F:voltage-gated sodium channel activity"/>
    <property type="evidence" value="ECO:0007669"/>
    <property type="project" value="InterPro"/>
</dbReference>
<dbReference type="GO" id="GO:0019228">
    <property type="term" value="P:neuronal action potential"/>
    <property type="evidence" value="ECO:0007669"/>
    <property type="project" value="TreeGrafter"/>
</dbReference>
<comment type="subcellular location">
    <subcellularLocation>
        <location evidence="1">Membrane</location>
        <topology evidence="1">Multi-pass membrane protein</topology>
    </subcellularLocation>
</comment>
<feature type="domain" description="Ion transport" evidence="8">
    <location>
        <begin position="156"/>
        <end position="419"/>
    </location>
</feature>
<organism evidence="10 11">
    <name type="scientific">Mugilogobius chulae</name>
    <name type="common">yellowstripe goby</name>
    <dbReference type="NCBI Taxonomy" id="88201"/>
    <lineage>
        <taxon>Eukaryota</taxon>
        <taxon>Metazoa</taxon>
        <taxon>Chordata</taxon>
        <taxon>Craniata</taxon>
        <taxon>Vertebrata</taxon>
        <taxon>Euteleostomi</taxon>
        <taxon>Actinopterygii</taxon>
        <taxon>Neopterygii</taxon>
        <taxon>Teleostei</taxon>
        <taxon>Neoteleostei</taxon>
        <taxon>Acanthomorphata</taxon>
        <taxon>Gobiaria</taxon>
        <taxon>Gobiiformes</taxon>
        <taxon>Gobioidei</taxon>
        <taxon>Gobiidae</taxon>
        <taxon>Gobionellinae</taxon>
        <taxon>Mugilogobius</taxon>
    </lineage>
</organism>
<keyword evidence="5" id="KW-0175">Coiled coil</keyword>
<evidence type="ECO:0000256" key="4">
    <source>
        <dbReference type="ARBA" id="ARBA00023136"/>
    </source>
</evidence>
<dbReference type="InterPro" id="IPR010526">
    <property type="entry name" value="Na_trans_assoc_dom"/>
</dbReference>
<comment type="caution">
    <text evidence="10">The sequence shown here is derived from an EMBL/GenBank/DDBJ whole genome shotgun (WGS) entry which is preliminary data.</text>
</comment>
<evidence type="ECO:0000259" key="9">
    <source>
        <dbReference type="Pfam" id="PF06512"/>
    </source>
</evidence>
<evidence type="ECO:0000313" key="10">
    <source>
        <dbReference type="EMBL" id="KAK7893124.1"/>
    </source>
</evidence>
<dbReference type="Pfam" id="PF06512">
    <property type="entry name" value="Na_trans_assoc"/>
    <property type="match status" value="1"/>
</dbReference>
<feature type="domain" description="Sodium ion transport-associated" evidence="9">
    <location>
        <begin position="739"/>
        <end position="819"/>
    </location>
</feature>
<feature type="transmembrane region" description="Helical" evidence="7">
    <location>
        <begin position="941"/>
        <end position="972"/>
    </location>
</feature>
<dbReference type="GO" id="GO:0086010">
    <property type="term" value="P:membrane depolarization during action potential"/>
    <property type="evidence" value="ECO:0007669"/>
    <property type="project" value="TreeGrafter"/>
</dbReference>
<feature type="transmembrane region" description="Helical" evidence="7">
    <location>
        <begin position="896"/>
        <end position="920"/>
    </location>
</feature>
<evidence type="ECO:0000256" key="5">
    <source>
        <dbReference type="SAM" id="Coils"/>
    </source>
</evidence>
<dbReference type="InterPro" id="IPR027359">
    <property type="entry name" value="Volt_channel_dom_sf"/>
</dbReference>
<feature type="region of interest" description="Disordered" evidence="6">
    <location>
        <begin position="732"/>
        <end position="764"/>
    </location>
</feature>
<feature type="transmembrane region" description="Helical" evidence="7">
    <location>
        <begin position="386"/>
        <end position="410"/>
    </location>
</feature>
<feature type="transmembrane region" description="Helical" evidence="7">
    <location>
        <begin position="268"/>
        <end position="288"/>
    </location>
</feature>
<sequence length="1397" mass="160231">MKTPFLDYWSRRKERGEVLENRHKLKLTAAQLSSLSGDNDVRAALQKTRVDSLLPPVGTEVFRRFSPASLERIQKLMDSKNKLPAPELESEKVLPFFYGAPPSELQNVPLEDPDPFYQSQKTFVVVSKGRVLTRFNADASCYHFSPFSLFRRLTLFTLLLLVTLLVNCFFMQPAGWGFILESVFLSIYTVEAALKILSRGFCLGRFTYLRDSWNRLDLFIIITGLVFFNVPDLWFLKSLRYLKILGLFFATRRHAKTFGQTLIRLWDVLFLTLLVLSVFSLLGLNLFMGTLSNKCVLSWEQSNSTLPLNSSDSQNFSEEFDFEEHLNNETSVQTVTFAFEQGHSDFSLTNYDSFEFAFLATFRLMLRDFWEDLAAKTMQADGLSSMIYFVVTLLICSFSLLAFIIAAFVITFTEQTEREVQEAKQDQKDYNKILAALKEEIPEKKDPEQRTCAACCRRFCSCNCCGCWVQLKTKLQFVVLDPFFDLAIIILIILNVLFMAMEHFPLTSEFAEMLTVAGAVFSLIFFLEVVLKIFALGCYDFFKVRWHIFDTFLVVFSIVDFVLGMYLDFGLGLRLFRLGRWWPGLLRWIRLVWAGVRSPWALSVVLTVLFFTVFGNLSLAPVFEPYSSALGRWHFGDFIHSFMTVMRALYGEWIETMWICMNTTSRFGCGIFYVTLLIVGNFLIFSLFLTLLLKWINDKLAPKDEEKMQTLRNRFAKVFKVCGLNKGKAKNEKTGAAEDKESMALSSATPEQTEENGTHSSTLPIGEAQNFQKMKEAEEHRDSPENCFCQKCYSCCPALDLNKSQGCGRVWFNLRQSSFNIIQHPYFNNFIFFIVLVSSVALVCEDKFLPTHTDLKVFLGYLDQVITYLFVLEILFKWIGLGFKRYFTDGWCWLDLIVTLACVLSVAAQSAALGSALISLKALRPLRILSHVKGTRLSVCVLVRMLPSLLDVILVTATVWLFFTILFVQIFAGKFFYCFNETSNEQMDPEEVANKSECLTLIFINATDVRWKNALFNFDNQPAAYLSLFTVATSKGWIDVLYSALDSSRLINFVLFLYVGGSHLFLTENEQKDFNNISFCPKRPLAPCPRPQGRLRARLYDLVSREAFEWVMQVFIFVGFVLLMVETNHMSEKKEMVLSWLRLVLILIFAIECILKICAFRRSYFSDSLNVIDFVVVILSLFVSPRHLQSRPAAFYLRFHLRQLRHLPLLHLKKIGPVSDIFNFDTFWNGLVFMLTVTTWAPWDLLLIPSLYTPPDCDPIDVEDEGIKANCGNPQLGLAFTLSFLALSSYVVLQMLLVLLLDLLNVFGRMRCDPLSSLNTRSFFKTWKKFVPDSAHYIQHSSEDLLHCRDVLLALSVRALGDSADKEALVPESTRRVRNLCPTVLLRNLVKPAARCQ</sequence>
<feature type="transmembrane region" description="Helical" evidence="7">
    <location>
        <begin position="153"/>
        <end position="172"/>
    </location>
</feature>
<feature type="transmembrane region" description="Helical" evidence="7">
    <location>
        <begin position="671"/>
        <end position="693"/>
    </location>
</feature>
<evidence type="ECO:0000313" key="11">
    <source>
        <dbReference type="Proteomes" id="UP001460270"/>
    </source>
</evidence>
<feature type="domain" description="Ion transport" evidence="8">
    <location>
        <begin position="824"/>
        <end position="1061"/>
    </location>
</feature>
<dbReference type="Gene3D" id="1.10.287.70">
    <property type="match status" value="3"/>
</dbReference>
<dbReference type="Gene3D" id="1.20.120.350">
    <property type="entry name" value="Voltage-gated potassium channels. Chain C"/>
    <property type="match status" value="4"/>
</dbReference>
<feature type="compositionally biased region" description="Basic and acidic residues" evidence="6">
    <location>
        <begin position="732"/>
        <end position="742"/>
    </location>
</feature>
<dbReference type="PANTHER" id="PTHR10037">
    <property type="entry name" value="VOLTAGE-GATED CATION CHANNEL CALCIUM AND SODIUM"/>
    <property type="match status" value="1"/>
</dbReference>
<dbReference type="PANTHER" id="PTHR10037:SF288">
    <property type="entry name" value="SODIUM CHANNEL PROTEIN PARA"/>
    <property type="match status" value="1"/>
</dbReference>
<feature type="transmembrane region" description="Helical" evidence="7">
    <location>
        <begin position="1278"/>
        <end position="1301"/>
    </location>
</feature>
<feature type="transmembrane region" description="Helical" evidence="7">
    <location>
        <begin position="633"/>
        <end position="650"/>
    </location>
</feature>
<feature type="transmembrane region" description="Helical" evidence="7">
    <location>
        <begin position="1221"/>
        <end position="1243"/>
    </location>
</feature>
<feature type="transmembrane region" description="Helical" evidence="7">
    <location>
        <begin position="1163"/>
        <end position="1183"/>
    </location>
</feature>
<feature type="domain" description="Ion transport" evidence="8">
    <location>
        <begin position="482"/>
        <end position="693"/>
    </location>
</feature>
<keyword evidence="4 7" id="KW-0472">Membrane</keyword>
<proteinExistence type="predicted"/>
<evidence type="ECO:0000259" key="8">
    <source>
        <dbReference type="Pfam" id="PF00520"/>
    </source>
</evidence>
<dbReference type="Proteomes" id="UP001460270">
    <property type="component" value="Unassembled WGS sequence"/>
</dbReference>
<dbReference type="InterPro" id="IPR043203">
    <property type="entry name" value="VGCC_Ca_Na"/>
</dbReference>
<evidence type="ECO:0000256" key="2">
    <source>
        <dbReference type="ARBA" id="ARBA00022692"/>
    </source>
</evidence>
<dbReference type="SUPFAM" id="SSF81324">
    <property type="entry name" value="Voltage-gated potassium channels"/>
    <property type="match status" value="4"/>
</dbReference>
<name>A0AAW0NCB7_9GOBI</name>
<keyword evidence="2 7" id="KW-0812">Transmembrane</keyword>
<feature type="transmembrane region" description="Helical" evidence="7">
    <location>
        <begin position="857"/>
        <end position="876"/>
    </location>
</feature>
<evidence type="ECO:0000256" key="6">
    <source>
        <dbReference type="SAM" id="MobiDB-lite"/>
    </source>
</evidence>
<protein>
    <submittedName>
        <fullName evidence="10">Uncharacterized protein</fullName>
    </submittedName>
</protein>